<protein>
    <submittedName>
        <fullName evidence="2">Uncharacterized protein</fullName>
    </submittedName>
</protein>
<keyword evidence="1" id="KW-1133">Transmembrane helix</keyword>
<accession>B1Y4B6</accession>
<dbReference type="EMBL" id="CP001013">
    <property type="protein sequence ID" value="ACB35817.1"/>
    <property type="molecule type" value="Genomic_DNA"/>
</dbReference>
<keyword evidence="3" id="KW-1185">Reference proteome</keyword>
<dbReference type="AlphaFoldDB" id="B1Y4B6"/>
<proteinExistence type="predicted"/>
<organism evidence="2 3">
    <name type="scientific">Leptothrix cholodnii (strain ATCC 51168 / LMG 8142 / SP-6)</name>
    <name type="common">Leptothrix discophora (strain SP-6)</name>
    <dbReference type="NCBI Taxonomy" id="395495"/>
    <lineage>
        <taxon>Bacteria</taxon>
        <taxon>Pseudomonadati</taxon>
        <taxon>Pseudomonadota</taxon>
        <taxon>Betaproteobacteria</taxon>
        <taxon>Burkholderiales</taxon>
        <taxon>Sphaerotilaceae</taxon>
        <taxon>Leptothrix</taxon>
    </lineage>
</organism>
<dbReference type="Proteomes" id="UP000001693">
    <property type="component" value="Chromosome"/>
</dbReference>
<keyword evidence="1" id="KW-0472">Membrane</keyword>
<sequence length="31" mass="3245">MMAWSVTARLAAAVLLIGALWLCVMWAGAPA</sequence>
<dbReference type="HOGENOM" id="CLU_3397208_0_0_4"/>
<dbReference type="KEGG" id="lch:Lcho_3563"/>
<reference evidence="2 3" key="1">
    <citation type="submission" date="2008-03" db="EMBL/GenBank/DDBJ databases">
        <title>Complete sequence of Leptothrix cholodnii SP-6.</title>
        <authorList>
            <consortium name="US DOE Joint Genome Institute"/>
            <person name="Copeland A."/>
            <person name="Lucas S."/>
            <person name="Lapidus A."/>
            <person name="Glavina del Rio T."/>
            <person name="Dalin E."/>
            <person name="Tice H."/>
            <person name="Bruce D."/>
            <person name="Goodwin L."/>
            <person name="Pitluck S."/>
            <person name="Chertkov O."/>
            <person name="Brettin T."/>
            <person name="Detter J.C."/>
            <person name="Han C."/>
            <person name="Kuske C.R."/>
            <person name="Schmutz J."/>
            <person name="Larimer F."/>
            <person name="Land M."/>
            <person name="Hauser L."/>
            <person name="Kyrpides N."/>
            <person name="Lykidis A."/>
            <person name="Emerson D."/>
            <person name="Richardson P."/>
        </authorList>
    </citation>
    <scope>NUCLEOTIDE SEQUENCE [LARGE SCALE GENOMIC DNA]</scope>
    <source>
        <strain evidence="3">ATCC 51168 / LMG 8142 / SP-6</strain>
    </source>
</reference>
<evidence type="ECO:0000313" key="2">
    <source>
        <dbReference type="EMBL" id="ACB35817.1"/>
    </source>
</evidence>
<feature type="transmembrane region" description="Helical" evidence="1">
    <location>
        <begin position="6"/>
        <end position="29"/>
    </location>
</feature>
<evidence type="ECO:0000313" key="3">
    <source>
        <dbReference type="Proteomes" id="UP000001693"/>
    </source>
</evidence>
<keyword evidence="1" id="KW-0812">Transmembrane</keyword>
<name>B1Y4B6_LEPCP</name>
<evidence type="ECO:0000256" key="1">
    <source>
        <dbReference type="SAM" id="Phobius"/>
    </source>
</evidence>
<gene>
    <name evidence="2" type="ordered locus">Lcho_3563</name>
</gene>